<keyword evidence="3" id="KW-1185">Reference proteome</keyword>
<organism evidence="2 3">
    <name type="scientific">Henosepilachna vigintioctopunctata</name>
    <dbReference type="NCBI Taxonomy" id="420089"/>
    <lineage>
        <taxon>Eukaryota</taxon>
        <taxon>Metazoa</taxon>
        <taxon>Ecdysozoa</taxon>
        <taxon>Arthropoda</taxon>
        <taxon>Hexapoda</taxon>
        <taxon>Insecta</taxon>
        <taxon>Pterygota</taxon>
        <taxon>Neoptera</taxon>
        <taxon>Endopterygota</taxon>
        <taxon>Coleoptera</taxon>
        <taxon>Polyphaga</taxon>
        <taxon>Cucujiformia</taxon>
        <taxon>Coccinelloidea</taxon>
        <taxon>Coccinellidae</taxon>
        <taxon>Epilachninae</taxon>
        <taxon>Epilachnini</taxon>
        <taxon>Henosepilachna</taxon>
    </lineage>
</organism>
<keyword evidence="1" id="KW-0732">Signal</keyword>
<evidence type="ECO:0000313" key="2">
    <source>
        <dbReference type="EMBL" id="KAK9873688.1"/>
    </source>
</evidence>
<feature type="chain" id="PRO_5043889730" description="Platelet-derived growth factor (PDGF) family profile domain-containing protein" evidence="1">
    <location>
        <begin position="20"/>
        <end position="141"/>
    </location>
</feature>
<dbReference type="PANTHER" id="PTHR21719">
    <property type="entry name" value="FI06402P-RELATED"/>
    <property type="match status" value="1"/>
</dbReference>
<protein>
    <recommendedName>
        <fullName evidence="4">Platelet-derived growth factor (PDGF) family profile domain-containing protein</fullName>
    </recommendedName>
</protein>
<accession>A0AAW1TYA3</accession>
<name>A0AAW1TYA3_9CUCU</name>
<evidence type="ECO:0000256" key="1">
    <source>
        <dbReference type="SAM" id="SignalP"/>
    </source>
</evidence>
<dbReference type="GO" id="GO:0035099">
    <property type="term" value="P:hemocyte migration"/>
    <property type="evidence" value="ECO:0007669"/>
    <property type="project" value="TreeGrafter"/>
</dbReference>
<dbReference type="AlphaFoldDB" id="A0AAW1TYA3"/>
<evidence type="ECO:0008006" key="4">
    <source>
        <dbReference type="Google" id="ProtNLM"/>
    </source>
</evidence>
<sequence length="141" mass="16144">MISFSYVCSLFAIFLVVLAKNKEKDHHKGICDTVFFEKWEETLASTNNYQCGPSKPRSFTFSNLYRGNDEKKTPESIIQPWAVVLHRCKSAGCCAYGYHCAPATQKMITIVFKINERESRYVEVEAKNETSCSCQLDNEIH</sequence>
<gene>
    <name evidence="2" type="ORF">WA026_023689</name>
</gene>
<evidence type="ECO:0000313" key="3">
    <source>
        <dbReference type="Proteomes" id="UP001431783"/>
    </source>
</evidence>
<reference evidence="2 3" key="1">
    <citation type="submission" date="2023-03" db="EMBL/GenBank/DDBJ databases">
        <title>Genome insight into feeding habits of ladybird beetles.</title>
        <authorList>
            <person name="Li H.-S."/>
            <person name="Huang Y.-H."/>
            <person name="Pang H."/>
        </authorList>
    </citation>
    <scope>NUCLEOTIDE SEQUENCE [LARGE SCALE GENOMIC DNA]</scope>
    <source>
        <strain evidence="2">SYSU_2023b</strain>
        <tissue evidence="2">Whole body</tissue>
    </source>
</reference>
<dbReference type="PANTHER" id="PTHR21719:SF1">
    <property type="entry name" value="FI06402P-RELATED"/>
    <property type="match status" value="1"/>
</dbReference>
<dbReference type="Gene3D" id="2.10.90.10">
    <property type="entry name" value="Cystine-knot cytokines"/>
    <property type="match status" value="1"/>
</dbReference>
<dbReference type="Proteomes" id="UP001431783">
    <property type="component" value="Unassembled WGS sequence"/>
</dbReference>
<dbReference type="SUPFAM" id="SSF57501">
    <property type="entry name" value="Cystine-knot cytokines"/>
    <property type="match status" value="1"/>
</dbReference>
<feature type="signal peptide" evidence="1">
    <location>
        <begin position="1"/>
        <end position="19"/>
    </location>
</feature>
<proteinExistence type="predicted"/>
<dbReference type="EMBL" id="JARQZJ010000027">
    <property type="protein sequence ID" value="KAK9873688.1"/>
    <property type="molecule type" value="Genomic_DNA"/>
</dbReference>
<comment type="caution">
    <text evidence="2">The sequence shown here is derived from an EMBL/GenBank/DDBJ whole genome shotgun (WGS) entry which is preliminary data.</text>
</comment>
<dbReference type="InterPro" id="IPR029034">
    <property type="entry name" value="Cystine-knot_cytokine"/>
</dbReference>